<dbReference type="EMBL" id="JACHHZ010000009">
    <property type="protein sequence ID" value="MBB6096569.1"/>
    <property type="molecule type" value="Genomic_DNA"/>
</dbReference>
<evidence type="ECO:0000256" key="1">
    <source>
        <dbReference type="SAM" id="Phobius"/>
    </source>
</evidence>
<feature type="transmembrane region" description="Helical" evidence="1">
    <location>
        <begin position="49"/>
        <end position="71"/>
    </location>
</feature>
<proteinExistence type="predicted"/>
<name>A0A841HWE5_9GAMM</name>
<accession>A0A841HWE5</accession>
<dbReference type="Proteomes" id="UP000588068">
    <property type="component" value="Unassembled WGS sequence"/>
</dbReference>
<comment type="caution">
    <text evidence="2">The sequence shown here is derived from an EMBL/GenBank/DDBJ whole genome shotgun (WGS) entry which is preliminary data.</text>
</comment>
<dbReference type="AlphaFoldDB" id="A0A841HWE5"/>
<keyword evidence="1" id="KW-1133">Transmembrane helix</keyword>
<protein>
    <submittedName>
        <fullName evidence="2">Uncharacterized protein</fullName>
    </submittedName>
</protein>
<feature type="transmembrane region" description="Helical" evidence="1">
    <location>
        <begin position="83"/>
        <end position="101"/>
    </location>
</feature>
<keyword evidence="1" id="KW-0812">Transmembrane</keyword>
<feature type="transmembrane region" description="Helical" evidence="1">
    <location>
        <begin position="6"/>
        <end position="28"/>
    </location>
</feature>
<gene>
    <name evidence="2" type="ORF">HNQ60_005492</name>
</gene>
<reference evidence="2 3" key="1">
    <citation type="submission" date="2020-08" db="EMBL/GenBank/DDBJ databases">
        <title>Genomic Encyclopedia of Type Strains, Phase IV (KMG-IV): sequencing the most valuable type-strain genomes for metagenomic binning, comparative biology and taxonomic classification.</title>
        <authorList>
            <person name="Goeker M."/>
        </authorList>
    </citation>
    <scope>NUCLEOTIDE SEQUENCE [LARGE SCALE GENOMIC DNA]</scope>
    <source>
        <strain evidence="2 3">DSM 26723</strain>
    </source>
</reference>
<evidence type="ECO:0000313" key="3">
    <source>
        <dbReference type="Proteomes" id="UP000588068"/>
    </source>
</evidence>
<keyword evidence="1" id="KW-0472">Membrane</keyword>
<dbReference type="RefSeq" id="WP_184335960.1">
    <property type="nucleotide sequence ID" value="NZ_JACHHZ010000009.1"/>
</dbReference>
<sequence>MERSYLLLTGALSGLVSLLAHAVLWSIAEMIQPRIRAANIGSRQLDVPDILLHLVAGIALGWLFWMSWGLAALVDVSWWQRGLMFGGTTCIALAIPAVISVARARQIGIGTTLLLSSRWATTCLIAGLACSWSWERGM</sequence>
<evidence type="ECO:0000313" key="2">
    <source>
        <dbReference type="EMBL" id="MBB6096569.1"/>
    </source>
</evidence>
<keyword evidence="3" id="KW-1185">Reference proteome</keyword>
<organism evidence="2 3">
    <name type="scientific">Povalibacter uvarum</name>
    <dbReference type="NCBI Taxonomy" id="732238"/>
    <lineage>
        <taxon>Bacteria</taxon>
        <taxon>Pseudomonadati</taxon>
        <taxon>Pseudomonadota</taxon>
        <taxon>Gammaproteobacteria</taxon>
        <taxon>Steroidobacterales</taxon>
        <taxon>Steroidobacteraceae</taxon>
        <taxon>Povalibacter</taxon>
    </lineage>
</organism>